<keyword evidence="8 12" id="KW-0472">Membrane</keyword>
<dbReference type="InterPro" id="IPR001873">
    <property type="entry name" value="ENaC"/>
</dbReference>
<dbReference type="Pfam" id="PF00858">
    <property type="entry name" value="ASC"/>
    <property type="match status" value="1"/>
</dbReference>
<dbReference type="AlphaFoldDB" id="A0A819RR07"/>
<evidence type="ECO:0000256" key="3">
    <source>
        <dbReference type="ARBA" id="ARBA00022461"/>
    </source>
</evidence>
<dbReference type="GO" id="GO:0005272">
    <property type="term" value="F:sodium channel activity"/>
    <property type="evidence" value="ECO:0007669"/>
    <property type="project" value="UniProtKB-KW"/>
</dbReference>
<comment type="similarity">
    <text evidence="11">Belongs to the amiloride-sensitive sodium channel (TC 1.A.6) family.</text>
</comment>
<dbReference type="EMBL" id="CAJOBB010003543">
    <property type="protein sequence ID" value="CAF4046201.1"/>
    <property type="molecule type" value="Genomic_DNA"/>
</dbReference>
<keyword evidence="5 12" id="KW-1133">Transmembrane helix</keyword>
<dbReference type="EMBL" id="CAJNOE010000072">
    <property type="protein sequence ID" value="CAF0859654.1"/>
    <property type="molecule type" value="Genomic_DNA"/>
</dbReference>
<evidence type="ECO:0000256" key="10">
    <source>
        <dbReference type="ARBA" id="ARBA00023303"/>
    </source>
</evidence>
<evidence type="ECO:0000256" key="6">
    <source>
        <dbReference type="ARBA" id="ARBA00023053"/>
    </source>
</evidence>
<organism evidence="14 15">
    <name type="scientific">Adineta steineri</name>
    <dbReference type="NCBI Taxonomy" id="433720"/>
    <lineage>
        <taxon>Eukaryota</taxon>
        <taxon>Metazoa</taxon>
        <taxon>Spiralia</taxon>
        <taxon>Gnathifera</taxon>
        <taxon>Rotifera</taxon>
        <taxon>Eurotatoria</taxon>
        <taxon>Bdelloidea</taxon>
        <taxon>Adinetida</taxon>
        <taxon>Adinetidae</taxon>
        <taxon>Adineta</taxon>
    </lineage>
</organism>
<keyword evidence="3 11" id="KW-0894">Sodium channel</keyword>
<evidence type="ECO:0000313" key="13">
    <source>
        <dbReference type="EMBL" id="CAF0859654.1"/>
    </source>
</evidence>
<dbReference type="Proteomes" id="UP000663860">
    <property type="component" value="Unassembled WGS sequence"/>
</dbReference>
<evidence type="ECO:0000313" key="14">
    <source>
        <dbReference type="EMBL" id="CAF4046201.1"/>
    </source>
</evidence>
<keyword evidence="9 11" id="KW-0739">Sodium transport</keyword>
<dbReference type="Gene3D" id="1.10.287.770">
    <property type="entry name" value="YojJ-like"/>
    <property type="match status" value="1"/>
</dbReference>
<dbReference type="Proteomes" id="UP000663868">
    <property type="component" value="Unassembled WGS sequence"/>
</dbReference>
<feature type="transmembrane region" description="Helical" evidence="12">
    <location>
        <begin position="45"/>
        <end position="63"/>
    </location>
</feature>
<evidence type="ECO:0000256" key="5">
    <source>
        <dbReference type="ARBA" id="ARBA00022989"/>
    </source>
</evidence>
<keyword evidence="7 11" id="KW-0406">Ion transport</keyword>
<dbReference type="GO" id="GO:0016020">
    <property type="term" value="C:membrane"/>
    <property type="evidence" value="ECO:0007669"/>
    <property type="project" value="UniProtKB-SubCell"/>
</dbReference>
<evidence type="ECO:0000256" key="1">
    <source>
        <dbReference type="ARBA" id="ARBA00004141"/>
    </source>
</evidence>
<keyword evidence="2 11" id="KW-0813">Transport</keyword>
<gene>
    <name evidence="13" type="ORF">IZO911_LOCUS10054</name>
    <name evidence="14" type="ORF">KXQ929_LOCUS31232</name>
</gene>
<sequence>MNSSYYLDRNYLKLSIIPLNSYETIYEEKATYIWSAFISDLGGQSGLWLGISALSIFNLIEYLQRKSQIIRLKRKAMAQVHSCETESISNKKY</sequence>
<evidence type="ECO:0000256" key="8">
    <source>
        <dbReference type="ARBA" id="ARBA00023136"/>
    </source>
</evidence>
<comment type="caution">
    <text evidence="14">The sequence shown here is derived from an EMBL/GenBank/DDBJ whole genome shotgun (WGS) entry which is preliminary data.</text>
</comment>
<name>A0A819RR07_9BILA</name>
<keyword evidence="4 11" id="KW-0812">Transmembrane</keyword>
<evidence type="ECO:0000256" key="7">
    <source>
        <dbReference type="ARBA" id="ARBA00023065"/>
    </source>
</evidence>
<proteinExistence type="inferred from homology"/>
<accession>A0A819RR07</accession>
<comment type="subcellular location">
    <subcellularLocation>
        <location evidence="1">Membrane</location>
        <topology evidence="1">Multi-pass membrane protein</topology>
    </subcellularLocation>
</comment>
<evidence type="ECO:0000256" key="12">
    <source>
        <dbReference type="SAM" id="Phobius"/>
    </source>
</evidence>
<reference evidence="14" key="1">
    <citation type="submission" date="2021-02" db="EMBL/GenBank/DDBJ databases">
        <authorList>
            <person name="Nowell W R."/>
        </authorList>
    </citation>
    <scope>NUCLEOTIDE SEQUENCE</scope>
</reference>
<evidence type="ECO:0000256" key="4">
    <source>
        <dbReference type="ARBA" id="ARBA00022692"/>
    </source>
</evidence>
<protein>
    <submittedName>
        <fullName evidence="14">Uncharacterized protein</fullName>
    </submittedName>
</protein>
<evidence type="ECO:0000256" key="11">
    <source>
        <dbReference type="RuleBase" id="RU000679"/>
    </source>
</evidence>
<evidence type="ECO:0000256" key="9">
    <source>
        <dbReference type="ARBA" id="ARBA00023201"/>
    </source>
</evidence>
<evidence type="ECO:0000313" key="15">
    <source>
        <dbReference type="Proteomes" id="UP000663868"/>
    </source>
</evidence>
<keyword evidence="6" id="KW-0915">Sodium</keyword>
<keyword evidence="10 11" id="KW-0407">Ion channel</keyword>
<evidence type="ECO:0000256" key="2">
    <source>
        <dbReference type="ARBA" id="ARBA00022448"/>
    </source>
</evidence>